<evidence type="ECO:0000313" key="2">
    <source>
        <dbReference type="WBParaSite" id="ES5_v2.g23898.t1"/>
    </source>
</evidence>
<sequence>MIESDIIYTDLLEKLRQYRVNVLTLTLFDWVPIPLVYTQVVNLAVRSYFIVALMGRQYLIGERDIPNAKTVSK</sequence>
<organism evidence="1 2">
    <name type="scientific">Panagrolaimus sp. ES5</name>
    <dbReference type="NCBI Taxonomy" id="591445"/>
    <lineage>
        <taxon>Eukaryota</taxon>
        <taxon>Metazoa</taxon>
        <taxon>Ecdysozoa</taxon>
        <taxon>Nematoda</taxon>
        <taxon>Chromadorea</taxon>
        <taxon>Rhabditida</taxon>
        <taxon>Tylenchina</taxon>
        <taxon>Panagrolaimomorpha</taxon>
        <taxon>Panagrolaimoidea</taxon>
        <taxon>Panagrolaimidae</taxon>
        <taxon>Panagrolaimus</taxon>
    </lineage>
</organism>
<dbReference type="WBParaSite" id="ES5_v2.g23898.t1">
    <property type="protein sequence ID" value="ES5_v2.g23898.t1"/>
    <property type="gene ID" value="ES5_v2.g23898"/>
</dbReference>
<protein>
    <submittedName>
        <fullName evidence="2">Bestrophin homolog</fullName>
    </submittedName>
</protein>
<dbReference type="Proteomes" id="UP000887579">
    <property type="component" value="Unplaced"/>
</dbReference>
<reference evidence="2" key="1">
    <citation type="submission" date="2022-11" db="UniProtKB">
        <authorList>
            <consortium name="WormBaseParasite"/>
        </authorList>
    </citation>
    <scope>IDENTIFICATION</scope>
</reference>
<name>A0AC34G2C8_9BILA</name>
<accession>A0AC34G2C8</accession>
<evidence type="ECO:0000313" key="1">
    <source>
        <dbReference type="Proteomes" id="UP000887579"/>
    </source>
</evidence>
<proteinExistence type="predicted"/>